<evidence type="ECO:0000256" key="2">
    <source>
        <dbReference type="ARBA" id="ARBA00022679"/>
    </source>
</evidence>
<reference evidence="4" key="1">
    <citation type="submission" date="2020-05" db="EMBL/GenBank/DDBJ databases">
        <authorList>
            <person name="Chiriac C."/>
            <person name="Salcher M."/>
            <person name="Ghai R."/>
            <person name="Kavagutti S V."/>
        </authorList>
    </citation>
    <scope>NUCLEOTIDE SEQUENCE</scope>
</reference>
<dbReference type="GO" id="GO:0008168">
    <property type="term" value="F:methyltransferase activity"/>
    <property type="evidence" value="ECO:0007669"/>
    <property type="project" value="UniProtKB-KW"/>
</dbReference>
<evidence type="ECO:0000256" key="3">
    <source>
        <dbReference type="ARBA" id="ARBA00022691"/>
    </source>
</evidence>
<dbReference type="PANTHER" id="PTHR12829:SF7">
    <property type="entry name" value="N6-ADENOSINE-METHYLTRANSFERASE CATALYTIC SUBUNIT"/>
    <property type="match status" value="1"/>
</dbReference>
<keyword evidence="2" id="KW-0808">Transferase</keyword>
<dbReference type="SUPFAM" id="SSF53335">
    <property type="entry name" value="S-adenosyl-L-methionine-dependent methyltransferases"/>
    <property type="match status" value="1"/>
</dbReference>
<sequence>EYAQLEKNILADGCRDPLVLWGQLLVDGHNRYAICTKHGLPFNIVQKEFASRDEALDWTDANQLGRRNLTPDQRSIIRGRRFNRTKKPIGAPLGSSNASKIKGDKVSPLIPKTSKALAAQYGVSDRTIIRDGKRADAIERLAVTAPEKAKAVLDGKKRFNEVIQETRVVEVHEKLVNIEIPKGKHRVIYADPPWWYATPQHSKTEQATVLKSHYPSMKIDEICALPVKQMAADNAVLFLWTTSPLLFEAGKVIDAWGFTYKASIIWDKVKHNVGHYVSVRHEFLLICTRGSCPKDSDKLADSVVVMERTEHSAKPDIFRNMIDEMYVPVKGDRVELFARADLPKHWKAWGNQNAKC</sequence>
<organism evidence="4">
    <name type="scientific">uncultured Caudovirales phage</name>
    <dbReference type="NCBI Taxonomy" id="2100421"/>
    <lineage>
        <taxon>Viruses</taxon>
        <taxon>Duplodnaviria</taxon>
        <taxon>Heunggongvirae</taxon>
        <taxon>Uroviricota</taxon>
        <taxon>Caudoviricetes</taxon>
        <taxon>Peduoviridae</taxon>
        <taxon>Maltschvirus</taxon>
        <taxon>Maltschvirus maltsch</taxon>
    </lineage>
</organism>
<dbReference type="GO" id="GO:0032259">
    <property type="term" value="P:methylation"/>
    <property type="evidence" value="ECO:0007669"/>
    <property type="project" value="UniProtKB-KW"/>
</dbReference>
<dbReference type="Pfam" id="PF05063">
    <property type="entry name" value="MT-A70"/>
    <property type="match status" value="1"/>
</dbReference>
<evidence type="ECO:0000256" key="1">
    <source>
        <dbReference type="ARBA" id="ARBA00022603"/>
    </source>
</evidence>
<keyword evidence="3" id="KW-0949">S-adenosyl-L-methionine</keyword>
<keyword evidence="1" id="KW-0489">Methyltransferase</keyword>
<protein>
    <submittedName>
        <fullName evidence="4">MT-A70-like</fullName>
    </submittedName>
</protein>
<proteinExistence type="predicted"/>
<dbReference type="PROSITE" id="PS51143">
    <property type="entry name" value="MT_A70"/>
    <property type="match status" value="1"/>
</dbReference>
<dbReference type="Gene3D" id="3.40.50.150">
    <property type="entry name" value="Vaccinia Virus protein VP39"/>
    <property type="match status" value="1"/>
</dbReference>
<dbReference type="EMBL" id="LR797126">
    <property type="protein sequence ID" value="CAB4188174.1"/>
    <property type="molecule type" value="Genomic_DNA"/>
</dbReference>
<feature type="non-terminal residue" evidence="4">
    <location>
        <position position="1"/>
    </location>
</feature>
<accession>A0A6J5R8Z5</accession>
<evidence type="ECO:0000313" key="4">
    <source>
        <dbReference type="EMBL" id="CAB4188174.1"/>
    </source>
</evidence>
<dbReference type="InterPro" id="IPR007757">
    <property type="entry name" value="MT-A70-like"/>
</dbReference>
<name>A0A6J5R8Z5_9CAUD</name>
<dbReference type="InterPro" id="IPR029063">
    <property type="entry name" value="SAM-dependent_MTases_sf"/>
</dbReference>
<gene>
    <name evidence="4" type="ORF">UFOVP1179_1</name>
</gene>
<dbReference type="PANTHER" id="PTHR12829">
    <property type="entry name" value="N6-ADENOSINE-METHYLTRANSFERASE"/>
    <property type="match status" value="1"/>
</dbReference>